<feature type="transmembrane region" description="Helical" evidence="1">
    <location>
        <begin position="20"/>
        <end position="43"/>
    </location>
</feature>
<reference evidence="4" key="1">
    <citation type="submission" date="2017-09" db="EMBL/GenBank/DDBJ databases">
        <title>Depth-based differentiation of microbial function through sediment-hosted aquifers and enrichment of novel symbionts in the deep terrestrial subsurface.</title>
        <authorList>
            <person name="Probst A.J."/>
            <person name="Ladd B."/>
            <person name="Jarett J.K."/>
            <person name="Geller-Mcgrath D.E."/>
            <person name="Sieber C.M.K."/>
            <person name="Emerson J.B."/>
            <person name="Anantharaman K."/>
            <person name="Thomas B.C."/>
            <person name="Malmstrom R."/>
            <person name="Stieglmeier M."/>
            <person name="Klingl A."/>
            <person name="Woyke T."/>
            <person name="Ryan C.M."/>
            <person name="Banfield J.F."/>
        </authorList>
    </citation>
    <scope>NUCLEOTIDE SEQUENCE [LARGE SCALE GENOMIC DNA]</scope>
</reference>
<evidence type="ECO:0000259" key="2">
    <source>
        <dbReference type="Pfam" id="PF18917"/>
    </source>
</evidence>
<evidence type="ECO:0000313" key="3">
    <source>
        <dbReference type="EMBL" id="PIR70592.1"/>
    </source>
</evidence>
<name>A0A2H0TGD1_9BACT</name>
<protein>
    <recommendedName>
        <fullName evidence="2">LiaI-LiaF-like transmembrane region domain-containing protein</fullName>
    </recommendedName>
</protein>
<dbReference type="InterPro" id="IPR043726">
    <property type="entry name" value="LiaI-LiaF-like_TM1"/>
</dbReference>
<feature type="domain" description="LiaI-LiaF-like transmembrane region" evidence="2">
    <location>
        <begin position="1"/>
        <end position="43"/>
    </location>
</feature>
<dbReference type="Pfam" id="PF18917">
    <property type="entry name" value="LiaI-LiaF-like_TM1"/>
    <property type="match status" value="1"/>
</dbReference>
<dbReference type="Proteomes" id="UP000229383">
    <property type="component" value="Unassembled WGS sequence"/>
</dbReference>
<evidence type="ECO:0000313" key="4">
    <source>
        <dbReference type="Proteomes" id="UP000229383"/>
    </source>
</evidence>
<dbReference type="AlphaFoldDB" id="A0A2H0TGD1"/>
<dbReference type="EMBL" id="PFCN01000009">
    <property type="protein sequence ID" value="PIR70592.1"/>
    <property type="molecule type" value="Genomic_DNA"/>
</dbReference>
<evidence type="ECO:0000256" key="1">
    <source>
        <dbReference type="SAM" id="Phobius"/>
    </source>
</evidence>
<keyword evidence="1" id="KW-0472">Membrane</keyword>
<sequence>MVIGSFLIMIGGVFLLKNLGVISGAAWGAIWPLILVVMGIYFVQKARHIHIWREKIWRKLD</sequence>
<comment type="caution">
    <text evidence="3">The sequence shown here is derived from an EMBL/GenBank/DDBJ whole genome shotgun (WGS) entry which is preliminary data.</text>
</comment>
<keyword evidence="1" id="KW-1133">Transmembrane helix</keyword>
<accession>A0A2H0TGD1</accession>
<gene>
    <name evidence="3" type="ORF">COU46_00615</name>
</gene>
<proteinExistence type="predicted"/>
<keyword evidence="1" id="KW-0812">Transmembrane</keyword>
<organism evidence="3 4">
    <name type="scientific">Candidatus Niyogibacteria bacterium CG10_big_fil_rev_8_21_14_0_10_42_19</name>
    <dbReference type="NCBI Taxonomy" id="1974725"/>
    <lineage>
        <taxon>Bacteria</taxon>
        <taxon>Candidatus Niyogiibacteriota</taxon>
    </lineage>
</organism>